<dbReference type="GO" id="GO:0005886">
    <property type="term" value="C:plasma membrane"/>
    <property type="evidence" value="ECO:0007669"/>
    <property type="project" value="TreeGrafter"/>
</dbReference>
<dbReference type="SMART" id="SM00267">
    <property type="entry name" value="GGDEF"/>
    <property type="match status" value="1"/>
</dbReference>
<evidence type="ECO:0000256" key="1">
    <source>
        <dbReference type="ARBA" id="ARBA00012528"/>
    </source>
</evidence>
<evidence type="ECO:0000313" key="7">
    <source>
        <dbReference type="Proteomes" id="UP000279384"/>
    </source>
</evidence>
<keyword evidence="4" id="KW-0472">Membrane</keyword>
<dbReference type="InterPro" id="IPR029787">
    <property type="entry name" value="Nucleotide_cyclase"/>
</dbReference>
<dbReference type="InterPro" id="IPR000160">
    <property type="entry name" value="GGDEF_dom"/>
</dbReference>
<dbReference type="Gene3D" id="3.30.70.270">
    <property type="match status" value="1"/>
</dbReference>
<proteinExistence type="predicted"/>
<reference evidence="6 7" key="1">
    <citation type="submission" date="2018-10" db="EMBL/GenBank/DDBJ databases">
        <title>Genomic Encyclopedia of Type Strains, Phase IV (KMG-IV): sequencing the most valuable type-strain genomes for metagenomic binning, comparative biology and taxonomic classification.</title>
        <authorList>
            <person name="Goeker M."/>
        </authorList>
    </citation>
    <scope>NUCLEOTIDE SEQUENCE [LARGE SCALE GENOMIC DNA]</scope>
    <source>
        <strain evidence="6 7">DSM 3303</strain>
    </source>
</reference>
<dbReference type="InterPro" id="IPR043128">
    <property type="entry name" value="Rev_trsase/Diguanyl_cyclase"/>
</dbReference>
<gene>
    <name evidence="6" type="ORF">C8E02_0560</name>
</gene>
<evidence type="ECO:0000256" key="3">
    <source>
        <dbReference type="SAM" id="Coils"/>
    </source>
</evidence>
<dbReference type="Proteomes" id="UP000279384">
    <property type="component" value="Unassembled WGS sequence"/>
</dbReference>
<dbReference type="PROSITE" id="PS50887">
    <property type="entry name" value="GGDEF"/>
    <property type="match status" value="1"/>
</dbReference>
<feature type="coiled-coil region" evidence="3">
    <location>
        <begin position="327"/>
        <end position="354"/>
    </location>
</feature>
<keyword evidence="4" id="KW-1133">Transmembrane helix</keyword>
<keyword evidence="4" id="KW-0812">Transmembrane</keyword>
<dbReference type="Pfam" id="PF00990">
    <property type="entry name" value="GGDEF"/>
    <property type="match status" value="1"/>
</dbReference>
<dbReference type="GO" id="GO:0043709">
    <property type="term" value="P:cell adhesion involved in single-species biofilm formation"/>
    <property type="evidence" value="ECO:0007669"/>
    <property type="project" value="TreeGrafter"/>
</dbReference>
<protein>
    <recommendedName>
        <fullName evidence="1">diguanylate cyclase</fullName>
        <ecNumber evidence="1">2.7.7.65</ecNumber>
    </recommendedName>
</protein>
<dbReference type="PANTHER" id="PTHR45138">
    <property type="entry name" value="REGULATORY COMPONENTS OF SENSORY TRANSDUCTION SYSTEM"/>
    <property type="match status" value="1"/>
</dbReference>
<feature type="transmembrane region" description="Helical" evidence="4">
    <location>
        <begin position="291"/>
        <end position="316"/>
    </location>
</feature>
<dbReference type="CDD" id="cd12914">
    <property type="entry name" value="PDC1_DGC_like"/>
    <property type="match status" value="1"/>
</dbReference>
<name>A0A495BHV3_VOGIN</name>
<dbReference type="FunFam" id="3.30.70.270:FF:000001">
    <property type="entry name" value="Diguanylate cyclase domain protein"/>
    <property type="match status" value="1"/>
</dbReference>
<comment type="catalytic activity">
    <reaction evidence="2">
        <text>2 GTP = 3',3'-c-di-GMP + 2 diphosphate</text>
        <dbReference type="Rhea" id="RHEA:24898"/>
        <dbReference type="ChEBI" id="CHEBI:33019"/>
        <dbReference type="ChEBI" id="CHEBI:37565"/>
        <dbReference type="ChEBI" id="CHEBI:58805"/>
        <dbReference type="EC" id="2.7.7.65"/>
    </reaction>
</comment>
<dbReference type="SUPFAM" id="SSF55073">
    <property type="entry name" value="Nucleotide cyclase"/>
    <property type="match status" value="1"/>
</dbReference>
<dbReference type="RefSeq" id="WP_211329139.1">
    <property type="nucleotide sequence ID" value="NZ_RBID01000011.1"/>
</dbReference>
<dbReference type="NCBIfam" id="TIGR00254">
    <property type="entry name" value="GGDEF"/>
    <property type="match status" value="1"/>
</dbReference>
<dbReference type="EC" id="2.7.7.65" evidence="1"/>
<organism evidence="6 7">
    <name type="scientific">Vogesella indigofera</name>
    <name type="common">Pseudomonas indigofera</name>
    <dbReference type="NCBI Taxonomy" id="45465"/>
    <lineage>
        <taxon>Bacteria</taxon>
        <taxon>Pseudomonadati</taxon>
        <taxon>Pseudomonadota</taxon>
        <taxon>Betaproteobacteria</taxon>
        <taxon>Neisseriales</taxon>
        <taxon>Chromobacteriaceae</taxon>
        <taxon>Vogesella</taxon>
    </lineage>
</organism>
<dbReference type="GO" id="GO:1902201">
    <property type="term" value="P:negative regulation of bacterial-type flagellum-dependent cell motility"/>
    <property type="evidence" value="ECO:0007669"/>
    <property type="project" value="TreeGrafter"/>
</dbReference>
<dbReference type="AlphaFoldDB" id="A0A495BHV3"/>
<keyword evidence="3" id="KW-0175">Coiled coil</keyword>
<dbReference type="GO" id="GO:0052621">
    <property type="term" value="F:diguanylate cyclase activity"/>
    <property type="evidence" value="ECO:0007669"/>
    <property type="project" value="UniProtKB-EC"/>
</dbReference>
<dbReference type="PANTHER" id="PTHR45138:SF9">
    <property type="entry name" value="DIGUANYLATE CYCLASE DGCM-RELATED"/>
    <property type="match status" value="1"/>
</dbReference>
<dbReference type="CDD" id="cd01949">
    <property type="entry name" value="GGDEF"/>
    <property type="match status" value="1"/>
</dbReference>
<evidence type="ECO:0000256" key="4">
    <source>
        <dbReference type="SAM" id="Phobius"/>
    </source>
</evidence>
<feature type="domain" description="GGDEF" evidence="5">
    <location>
        <begin position="389"/>
        <end position="526"/>
    </location>
</feature>
<evidence type="ECO:0000259" key="5">
    <source>
        <dbReference type="PROSITE" id="PS50887"/>
    </source>
</evidence>
<evidence type="ECO:0000313" key="6">
    <source>
        <dbReference type="EMBL" id="RKQ60806.1"/>
    </source>
</evidence>
<sequence>MISLPSYRFRFLGEWLFLACCLVLAGGVVAWSLFEEHQAVDHREQLHLAAQAQVVEANIGRQLDALSRTLNNVIQNVPTWHKQNTVVVAGSLRLKAFADAMVGIRSFSIMDKHGVIRASSRTDLIGRGFADRPYFQTVLKQPDPSTLYVNAPFKTEQNIWLLTVARMIPGKDGHFDGLVIASLDPEEFRILLSSVNYSPDMMTGLAHGDGVHFMMMPERKHLVGTNLSQAEPLFNRYKQSGLSAMVMTGFSPALNEERMVALRTIRPAALNMDKALIVGVSRSTETLYSGWYSMVQVWGSVYAILALFSTVMLAIWQRRRQRETESAARAAAALREQNTKLAEANVQLEAQSAQLHALAFQDGLTGIANRRHFNERLQKEWRDCRRHQTHLTLLMIDIDHFKLFNDHYGHQAGDDCLKLVAKSLQERLWRAHDVVARYGGEEFVCLLPNCEPVHAKAKAEQLRMAIEALGIPHAASPVNGMVTISIGIATQVPGSNSYPEQLLSAADKALYAAKVAGRNRAVADENTNLDPQAIAD</sequence>
<dbReference type="InterPro" id="IPR050469">
    <property type="entry name" value="Diguanylate_Cyclase"/>
</dbReference>
<dbReference type="Gene3D" id="3.30.450.20">
    <property type="entry name" value="PAS domain"/>
    <property type="match status" value="1"/>
</dbReference>
<accession>A0A495BHV3</accession>
<evidence type="ECO:0000256" key="2">
    <source>
        <dbReference type="ARBA" id="ARBA00034247"/>
    </source>
</evidence>
<comment type="caution">
    <text evidence="6">The sequence shown here is derived from an EMBL/GenBank/DDBJ whole genome shotgun (WGS) entry which is preliminary data.</text>
</comment>
<dbReference type="EMBL" id="RBID01000011">
    <property type="protein sequence ID" value="RKQ60806.1"/>
    <property type="molecule type" value="Genomic_DNA"/>
</dbReference>